<sequence>MILALSGERAGPDDLTPLPRIGATLAGQLRLAGHPPLSLPPIREGRLRRIADALGADPGDARTLQDWARELATSTRTLARAFQREVGMPFREYRRQVRLHAAMERLAQGRSVTTVAHELGFGAATNFSTMFRRATGMAPRAYFTRRPGG</sequence>
<dbReference type="InterPro" id="IPR018060">
    <property type="entry name" value="HTH_AraC"/>
</dbReference>
<dbReference type="Gene3D" id="1.10.10.60">
    <property type="entry name" value="Homeodomain-like"/>
    <property type="match status" value="1"/>
</dbReference>
<evidence type="ECO:0000256" key="3">
    <source>
        <dbReference type="ARBA" id="ARBA00023163"/>
    </source>
</evidence>
<name>A0ABU8JD75_9GAMM</name>
<feature type="domain" description="HTH araC/xylS-type" evidence="4">
    <location>
        <begin position="48"/>
        <end position="145"/>
    </location>
</feature>
<dbReference type="PANTHER" id="PTHR11019:SF199">
    <property type="entry name" value="HTH-TYPE TRANSCRIPTIONAL REGULATOR NIMR"/>
    <property type="match status" value="1"/>
</dbReference>
<evidence type="ECO:0000313" key="5">
    <source>
        <dbReference type="EMBL" id="MEI7037223.1"/>
    </source>
</evidence>
<evidence type="ECO:0000256" key="2">
    <source>
        <dbReference type="ARBA" id="ARBA00023125"/>
    </source>
</evidence>
<dbReference type="PROSITE" id="PS00041">
    <property type="entry name" value="HTH_ARAC_FAMILY_1"/>
    <property type="match status" value="1"/>
</dbReference>
<dbReference type="EMBL" id="JBBBNY010000007">
    <property type="protein sequence ID" value="MEI7037223.1"/>
    <property type="molecule type" value="Genomic_DNA"/>
</dbReference>
<evidence type="ECO:0000256" key="1">
    <source>
        <dbReference type="ARBA" id="ARBA00023015"/>
    </source>
</evidence>
<dbReference type="SMART" id="SM00342">
    <property type="entry name" value="HTH_ARAC"/>
    <property type="match status" value="1"/>
</dbReference>
<comment type="caution">
    <text evidence="5">The sequence shown here is derived from an EMBL/GenBank/DDBJ whole genome shotgun (WGS) entry which is preliminary data.</text>
</comment>
<evidence type="ECO:0000259" key="4">
    <source>
        <dbReference type="PROSITE" id="PS01124"/>
    </source>
</evidence>
<gene>
    <name evidence="5" type="ORF">WAT24_10685</name>
</gene>
<reference evidence="5 6" key="1">
    <citation type="journal article" date="2014" name="Int. J. Syst. Evol. Microbiol.">
        <title>Fulvimonas yonginensis sp. nov., isolated from greenhouse soil, and emended description of the genus Fulvimonas.</title>
        <authorList>
            <person name="Ahn J.H."/>
            <person name="Kim S.J."/>
            <person name="Weon H.Y."/>
            <person name="Hong S.B."/>
            <person name="Seok S.J."/>
            <person name="Kwon S.W."/>
        </authorList>
    </citation>
    <scope>NUCLEOTIDE SEQUENCE [LARGE SCALE GENOMIC DNA]</scope>
    <source>
        <strain evidence="5 6">KACC 16952</strain>
    </source>
</reference>
<dbReference type="InterPro" id="IPR009057">
    <property type="entry name" value="Homeodomain-like_sf"/>
</dbReference>
<dbReference type="PROSITE" id="PS01124">
    <property type="entry name" value="HTH_ARAC_FAMILY_2"/>
    <property type="match status" value="1"/>
</dbReference>
<keyword evidence="1" id="KW-0805">Transcription regulation</keyword>
<dbReference type="SUPFAM" id="SSF46689">
    <property type="entry name" value="Homeodomain-like"/>
    <property type="match status" value="2"/>
</dbReference>
<organism evidence="5 6">
    <name type="scientific">Fulvimonas yonginensis</name>
    <dbReference type="NCBI Taxonomy" id="1495200"/>
    <lineage>
        <taxon>Bacteria</taxon>
        <taxon>Pseudomonadati</taxon>
        <taxon>Pseudomonadota</taxon>
        <taxon>Gammaproteobacteria</taxon>
        <taxon>Lysobacterales</taxon>
        <taxon>Rhodanobacteraceae</taxon>
        <taxon>Fulvimonas</taxon>
    </lineage>
</organism>
<protein>
    <submittedName>
        <fullName evidence="5">Helix-turn-helix transcriptional regulator</fullName>
    </submittedName>
</protein>
<dbReference type="InterPro" id="IPR018062">
    <property type="entry name" value="HTH_AraC-typ_CS"/>
</dbReference>
<dbReference type="PANTHER" id="PTHR11019">
    <property type="entry name" value="HTH-TYPE TRANSCRIPTIONAL REGULATOR NIMR"/>
    <property type="match status" value="1"/>
</dbReference>
<dbReference type="Pfam" id="PF12833">
    <property type="entry name" value="HTH_18"/>
    <property type="match status" value="1"/>
</dbReference>
<proteinExistence type="predicted"/>
<keyword evidence="2" id="KW-0238">DNA-binding</keyword>
<dbReference type="Proteomes" id="UP001381174">
    <property type="component" value="Unassembled WGS sequence"/>
</dbReference>
<keyword evidence="6" id="KW-1185">Reference proteome</keyword>
<accession>A0ABU8JD75</accession>
<evidence type="ECO:0000313" key="6">
    <source>
        <dbReference type="Proteomes" id="UP001381174"/>
    </source>
</evidence>
<keyword evidence="3" id="KW-0804">Transcription</keyword>